<feature type="transmembrane region" description="Helical" evidence="1">
    <location>
        <begin position="102"/>
        <end position="127"/>
    </location>
</feature>
<keyword evidence="1" id="KW-1133">Transmembrane helix</keyword>
<comment type="caution">
    <text evidence="2">The sequence shown here is derived from an EMBL/GenBank/DDBJ whole genome shotgun (WGS) entry which is preliminary data.</text>
</comment>
<evidence type="ECO:0000313" key="3">
    <source>
        <dbReference type="Proteomes" id="UP001139263"/>
    </source>
</evidence>
<dbReference type="EMBL" id="JALBUF010000003">
    <property type="protein sequence ID" value="MCI0183190.1"/>
    <property type="molecule type" value="Genomic_DNA"/>
</dbReference>
<sequence>MTYKWSFERDPATGEMRERVDALDKKNSAADSSKLVNVQSELTQAPTVDKHVRDTIHHARELASASDLSWPINTGNRFHAKRKWYYRRRVSIQKQRLSLREIAFAALSVGVTLGAVLITVLHFFLFLVPSENHLSLEGTSKTNVMQTNGLQVQMGNAKIVETALSQHAIIVPAITTLMYEDGVFSTLGEAQSALHDVSNSGVDACISETAPYHLLLGPVLRKSGDVSFNAWLTRAEVPFYVQPYTISEQMYSLPSSTHSAIGVQVLSQIETLVVLDTDILQALIAENSQYQVKDLNSWITQSSNLASSLHSSIAQLGGMGTNILAYHSAVSMAVDHVNDILNPNSDIGKVLLVKALLAAQKIT</sequence>
<organism evidence="2 3">
    <name type="scientific">Sulfoacidibacillus ferrooxidans</name>
    <dbReference type="NCBI Taxonomy" id="2005001"/>
    <lineage>
        <taxon>Bacteria</taxon>
        <taxon>Bacillati</taxon>
        <taxon>Bacillota</taxon>
        <taxon>Bacilli</taxon>
        <taxon>Bacillales</taxon>
        <taxon>Alicyclobacillaceae</taxon>
        <taxon>Sulfoacidibacillus</taxon>
    </lineage>
</organism>
<accession>A0A9X2ADA8</accession>
<dbReference type="AlphaFoldDB" id="A0A9X2ADA8"/>
<evidence type="ECO:0000256" key="1">
    <source>
        <dbReference type="SAM" id="Phobius"/>
    </source>
</evidence>
<evidence type="ECO:0000313" key="2">
    <source>
        <dbReference type="EMBL" id="MCI0183190.1"/>
    </source>
</evidence>
<keyword evidence="1" id="KW-0472">Membrane</keyword>
<keyword evidence="3" id="KW-1185">Reference proteome</keyword>
<name>A0A9X2ADA8_9BACL</name>
<gene>
    <name evidence="2" type="ORF">MM817_01460</name>
</gene>
<reference evidence="2" key="1">
    <citation type="submission" date="2022-03" db="EMBL/GenBank/DDBJ databases">
        <title>Draft Genome Sequence of Firmicute Strain S0AB, a Heterotrophic Iron/Sulfur-Oxidizing Extreme Acidophile.</title>
        <authorList>
            <person name="Vergara E."/>
            <person name="Pakostova E."/>
            <person name="Johnson D.B."/>
            <person name="Holmes D.S."/>
        </authorList>
    </citation>
    <scope>NUCLEOTIDE SEQUENCE</scope>
    <source>
        <strain evidence="2">S0AB</strain>
    </source>
</reference>
<proteinExistence type="predicted"/>
<keyword evidence="1" id="KW-0812">Transmembrane</keyword>
<dbReference type="Proteomes" id="UP001139263">
    <property type="component" value="Unassembled WGS sequence"/>
</dbReference>
<protein>
    <submittedName>
        <fullName evidence="2">Uncharacterized protein</fullName>
    </submittedName>
</protein>